<accession>A0A841KPQ5</accession>
<evidence type="ECO:0000259" key="2">
    <source>
        <dbReference type="Pfam" id="PF01458"/>
    </source>
</evidence>
<organism evidence="4 5">
    <name type="scientific">Oleiagrimonas soli</name>
    <dbReference type="NCBI Taxonomy" id="1543381"/>
    <lineage>
        <taxon>Bacteria</taxon>
        <taxon>Pseudomonadati</taxon>
        <taxon>Pseudomonadota</taxon>
        <taxon>Gammaproteobacteria</taxon>
        <taxon>Lysobacterales</taxon>
        <taxon>Rhodanobacteraceae</taxon>
        <taxon>Oleiagrimonas</taxon>
    </lineage>
</organism>
<evidence type="ECO:0000259" key="3">
    <source>
        <dbReference type="Pfam" id="PF19295"/>
    </source>
</evidence>
<dbReference type="InterPro" id="IPR045595">
    <property type="entry name" value="SufBD_N"/>
</dbReference>
<feature type="domain" description="SUF system FeS cluster assembly SufBD core" evidence="2">
    <location>
        <begin position="182"/>
        <end position="409"/>
    </location>
</feature>
<comment type="caution">
    <text evidence="4">The sequence shown here is derived from an EMBL/GenBank/DDBJ whole genome shotgun (WGS) entry which is preliminary data.</text>
</comment>
<gene>
    <name evidence="4" type="ORF">HNQ86_001289</name>
</gene>
<evidence type="ECO:0000313" key="4">
    <source>
        <dbReference type="EMBL" id="MBB6183944.1"/>
    </source>
</evidence>
<reference evidence="4 5" key="1">
    <citation type="submission" date="2020-08" db="EMBL/GenBank/DDBJ databases">
        <title>Genomic Encyclopedia of Type Strains, Phase IV (KMG-IV): sequencing the most valuable type-strain genomes for metagenomic binning, comparative biology and taxonomic classification.</title>
        <authorList>
            <person name="Goeker M."/>
        </authorList>
    </citation>
    <scope>NUCLEOTIDE SEQUENCE [LARGE SCALE GENOMIC DNA]</scope>
    <source>
        <strain evidence="4 5">DSM 107085</strain>
    </source>
</reference>
<dbReference type="Pfam" id="PF19295">
    <property type="entry name" value="SufBD_N"/>
    <property type="match status" value="1"/>
</dbReference>
<dbReference type="AlphaFoldDB" id="A0A841KPQ5"/>
<dbReference type="OrthoDB" id="9768262at2"/>
<evidence type="ECO:0000313" key="5">
    <source>
        <dbReference type="Proteomes" id="UP000560000"/>
    </source>
</evidence>
<dbReference type="EMBL" id="JACHET010000001">
    <property type="protein sequence ID" value="MBB6183944.1"/>
    <property type="molecule type" value="Genomic_DNA"/>
</dbReference>
<dbReference type="RefSeq" id="WP_081945095.1">
    <property type="nucleotide sequence ID" value="NZ_JACHET010000001.1"/>
</dbReference>
<dbReference type="Pfam" id="PF01458">
    <property type="entry name" value="SUFBD_core"/>
    <property type="match status" value="1"/>
</dbReference>
<feature type="domain" description="SUF system FeS cluster assembly SufBD N-terminal" evidence="3">
    <location>
        <begin position="26"/>
        <end position="171"/>
    </location>
</feature>
<dbReference type="NCBIfam" id="TIGR01981">
    <property type="entry name" value="sufD"/>
    <property type="match status" value="1"/>
</dbReference>
<name>A0A841KPQ5_9GAMM</name>
<dbReference type="InterPro" id="IPR037284">
    <property type="entry name" value="SUF_FeS_clus_asmbl_SufBD_sf"/>
</dbReference>
<sequence>MASPFVEALAAHATETLARLPGAGLAWLDAARREQLEAFVRDGLPGARNEAWKYTALRALERRAFLAGDADAASRAVDIEALRLPGVDGPRLVFVHGVFRADLSSLDALPEGLSLRPLSQALVEDAEPLRFFLSRGGEASADAFARLNAAFATDGMVLCVAPGAQIDAPVHLLQVGVPADDDLAWHARHIVELGEGASLTLVEHHAGVGAHRHLGTQVSDVVLHARSKLAWIGLQECADEALLIRRDRLRLDADAQLRLHALELGGGLARRELDAELRGEGARLDTRGAFVPRGRQHLDTRLDIRHVAKNTASDALWRGVADQRGRGVFHGAITVAEGADGTDAALSNKNLLLSPHAEIDTQPVLEIYADEVMAAHGATVGQLDERSLFYLRSRGIPVDAARALLTQAFCRAALDDLDHEALREYLGQRLVARLPGSGTDA</sequence>
<comment type="similarity">
    <text evidence="1">Belongs to the iron-sulfur cluster assembly SufBD family.</text>
</comment>
<dbReference type="PANTHER" id="PTHR43575">
    <property type="entry name" value="PROTEIN ABCI7, CHLOROPLASTIC"/>
    <property type="match status" value="1"/>
</dbReference>
<dbReference type="GO" id="GO:0016226">
    <property type="term" value="P:iron-sulfur cluster assembly"/>
    <property type="evidence" value="ECO:0007669"/>
    <property type="project" value="InterPro"/>
</dbReference>
<evidence type="ECO:0000256" key="1">
    <source>
        <dbReference type="ARBA" id="ARBA00043967"/>
    </source>
</evidence>
<dbReference type="InterPro" id="IPR055346">
    <property type="entry name" value="Fe-S_cluster_assembly_SufBD"/>
</dbReference>
<dbReference type="InterPro" id="IPR000825">
    <property type="entry name" value="SUF_FeS_clus_asmbl_SufBD_core"/>
</dbReference>
<dbReference type="SUPFAM" id="SSF101960">
    <property type="entry name" value="Stabilizer of iron transporter SufD"/>
    <property type="match status" value="1"/>
</dbReference>
<dbReference type="PANTHER" id="PTHR43575:SF1">
    <property type="entry name" value="PROTEIN ABCI7, CHLOROPLASTIC"/>
    <property type="match status" value="1"/>
</dbReference>
<dbReference type="Proteomes" id="UP000560000">
    <property type="component" value="Unassembled WGS sequence"/>
</dbReference>
<dbReference type="InterPro" id="IPR011542">
    <property type="entry name" value="SUF_FeS_clus_asmbl_SufD"/>
</dbReference>
<protein>
    <submittedName>
        <fullName evidence="4">Fe-S cluster assembly protein SufD</fullName>
    </submittedName>
</protein>
<proteinExistence type="inferred from homology"/>